<dbReference type="InterPro" id="IPR002716">
    <property type="entry name" value="PIN_dom"/>
</dbReference>
<evidence type="ECO:0000256" key="4">
    <source>
        <dbReference type="ARBA" id="ARBA00022723"/>
    </source>
</evidence>
<keyword evidence="10" id="KW-0255">Endonuclease</keyword>
<comment type="similarity">
    <text evidence="7 8">Belongs to the PINc/VapC protein family.</text>
</comment>
<dbReference type="GO" id="GO:0000287">
    <property type="term" value="F:magnesium ion binding"/>
    <property type="evidence" value="ECO:0007669"/>
    <property type="project" value="UniProtKB-UniRule"/>
</dbReference>
<evidence type="ECO:0000256" key="5">
    <source>
        <dbReference type="ARBA" id="ARBA00022801"/>
    </source>
</evidence>
<dbReference type="GO" id="GO:0090729">
    <property type="term" value="F:toxin activity"/>
    <property type="evidence" value="ECO:0007669"/>
    <property type="project" value="UniProtKB-KW"/>
</dbReference>
<evidence type="ECO:0000256" key="7">
    <source>
        <dbReference type="ARBA" id="ARBA00038093"/>
    </source>
</evidence>
<evidence type="ECO:0000256" key="3">
    <source>
        <dbReference type="ARBA" id="ARBA00022722"/>
    </source>
</evidence>
<keyword evidence="4 8" id="KW-0479">Metal-binding</keyword>
<feature type="domain" description="PIN" evidence="9">
    <location>
        <begin position="3"/>
        <end position="127"/>
    </location>
</feature>
<dbReference type="AlphaFoldDB" id="A0A841GUY2"/>
<evidence type="ECO:0000256" key="6">
    <source>
        <dbReference type="ARBA" id="ARBA00022842"/>
    </source>
</evidence>
<evidence type="ECO:0000256" key="1">
    <source>
        <dbReference type="ARBA" id="ARBA00001946"/>
    </source>
</evidence>
<comment type="caution">
    <text evidence="10">The sequence shown here is derived from an EMBL/GenBank/DDBJ whole genome shotgun (WGS) entry which is preliminary data.</text>
</comment>
<proteinExistence type="inferred from homology"/>
<dbReference type="Pfam" id="PF01850">
    <property type="entry name" value="PIN"/>
    <property type="match status" value="1"/>
</dbReference>
<comment type="function">
    <text evidence="8">Toxic component of a toxin-antitoxin (TA) system. An RNase.</text>
</comment>
<comment type="cofactor">
    <cofactor evidence="1 8">
        <name>Mg(2+)</name>
        <dbReference type="ChEBI" id="CHEBI:18420"/>
    </cofactor>
</comment>
<protein>
    <recommendedName>
        <fullName evidence="8">Ribonuclease VapC</fullName>
        <shortName evidence="8">RNase VapC</shortName>
        <ecNumber evidence="8">3.1.-.-</ecNumber>
    </recommendedName>
    <alternativeName>
        <fullName evidence="8">Toxin VapC</fullName>
    </alternativeName>
</protein>
<keyword evidence="6 8" id="KW-0460">Magnesium</keyword>
<dbReference type="Gene3D" id="3.40.50.1010">
    <property type="entry name" value="5'-nuclease"/>
    <property type="match status" value="1"/>
</dbReference>
<dbReference type="PANTHER" id="PTHR33653:SF1">
    <property type="entry name" value="RIBONUCLEASE VAPC2"/>
    <property type="match status" value="1"/>
</dbReference>
<keyword evidence="2 8" id="KW-1277">Toxin-antitoxin system</keyword>
<feature type="binding site" evidence="8">
    <location>
        <position position="100"/>
    </location>
    <ligand>
        <name>Mg(2+)</name>
        <dbReference type="ChEBI" id="CHEBI:18420"/>
    </ligand>
</feature>
<dbReference type="GO" id="GO:0016787">
    <property type="term" value="F:hydrolase activity"/>
    <property type="evidence" value="ECO:0007669"/>
    <property type="project" value="UniProtKB-KW"/>
</dbReference>
<dbReference type="InterPro" id="IPR022907">
    <property type="entry name" value="VapC_family"/>
</dbReference>
<dbReference type="SUPFAM" id="SSF88723">
    <property type="entry name" value="PIN domain-like"/>
    <property type="match status" value="1"/>
</dbReference>
<evidence type="ECO:0000256" key="2">
    <source>
        <dbReference type="ARBA" id="ARBA00022649"/>
    </source>
</evidence>
<dbReference type="InterPro" id="IPR050556">
    <property type="entry name" value="Type_II_TA_system_RNase"/>
</dbReference>
<dbReference type="GO" id="GO:0004519">
    <property type="term" value="F:endonuclease activity"/>
    <property type="evidence" value="ECO:0007669"/>
    <property type="project" value="UniProtKB-KW"/>
</dbReference>
<dbReference type="EC" id="3.1.-.-" evidence="8"/>
<evidence type="ECO:0000313" key="11">
    <source>
        <dbReference type="Proteomes" id="UP000582837"/>
    </source>
</evidence>
<dbReference type="Proteomes" id="UP000582837">
    <property type="component" value="Unassembled WGS sequence"/>
</dbReference>
<dbReference type="InterPro" id="IPR029060">
    <property type="entry name" value="PIN-like_dom_sf"/>
</dbReference>
<dbReference type="EMBL" id="JACHIA010000001">
    <property type="protein sequence ID" value="MBB6069044.1"/>
    <property type="molecule type" value="Genomic_DNA"/>
</dbReference>
<gene>
    <name evidence="8" type="primary">vapC</name>
    <name evidence="10" type="ORF">HNQ61_000655</name>
</gene>
<reference evidence="10 11" key="1">
    <citation type="submission" date="2020-08" db="EMBL/GenBank/DDBJ databases">
        <title>Genomic Encyclopedia of Type Strains, Phase IV (KMG-IV): sequencing the most valuable type-strain genomes for metagenomic binning, comparative biology and taxonomic classification.</title>
        <authorList>
            <person name="Goeker M."/>
        </authorList>
    </citation>
    <scope>NUCLEOTIDE SEQUENCE [LARGE SCALE GENOMIC DNA]</scope>
    <source>
        <strain evidence="10 11">DSM 29007</strain>
    </source>
</reference>
<sequence length="136" mass="14811">MGILIDTSILIAHERGRLDITAHLAGREDEEFFVSVITASELLHGVHRAQDASVRARRSAFVEALLERFPLIGIELSTARAHARLWADLAAAGTPIGPNDLWLAATAVTHGFSLVTANLREFRRVPGLNVVEWPAA</sequence>
<keyword evidence="5 8" id="KW-0378">Hydrolase</keyword>
<evidence type="ECO:0000259" key="9">
    <source>
        <dbReference type="Pfam" id="PF01850"/>
    </source>
</evidence>
<organism evidence="10 11">
    <name type="scientific">Longimicrobium terrae</name>
    <dbReference type="NCBI Taxonomy" id="1639882"/>
    <lineage>
        <taxon>Bacteria</taxon>
        <taxon>Pseudomonadati</taxon>
        <taxon>Gemmatimonadota</taxon>
        <taxon>Longimicrobiia</taxon>
        <taxon>Longimicrobiales</taxon>
        <taxon>Longimicrobiaceae</taxon>
        <taxon>Longimicrobium</taxon>
    </lineage>
</organism>
<name>A0A841GUY2_9BACT</name>
<keyword evidence="11" id="KW-1185">Reference proteome</keyword>
<dbReference type="HAMAP" id="MF_00265">
    <property type="entry name" value="VapC_Nob1"/>
    <property type="match status" value="1"/>
</dbReference>
<dbReference type="PANTHER" id="PTHR33653">
    <property type="entry name" value="RIBONUCLEASE VAPC2"/>
    <property type="match status" value="1"/>
</dbReference>
<dbReference type="RefSeq" id="WP_170031769.1">
    <property type="nucleotide sequence ID" value="NZ_JABDTL010000001.1"/>
</dbReference>
<evidence type="ECO:0000256" key="8">
    <source>
        <dbReference type="HAMAP-Rule" id="MF_00265"/>
    </source>
</evidence>
<dbReference type="CDD" id="cd18733">
    <property type="entry name" value="PIN_RfVapC1-like"/>
    <property type="match status" value="1"/>
</dbReference>
<accession>A0A841GUY2</accession>
<dbReference type="GO" id="GO:0004540">
    <property type="term" value="F:RNA nuclease activity"/>
    <property type="evidence" value="ECO:0007669"/>
    <property type="project" value="InterPro"/>
</dbReference>
<evidence type="ECO:0000313" key="10">
    <source>
        <dbReference type="EMBL" id="MBB6069044.1"/>
    </source>
</evidence>
<keyword evidence="8" id="KW-0800">Toxin</keyword>
<keyword evidence="3 8" id="KW-0540">Nuclease</keyword>
<feature type="binding site" evidence="8">
    <location>
        <position position="6"/>
    </location>
    <ligand>
        <name>Mg(2+)</name>
        <dbReference type="ChEBI" id="CHEBI:18420"/>
    </ligand>
</feature>